<accession>A0ABN9PTR7</accession>
<proteinExistence type="predicted"/>
<feature type="region of interest" description="Disordered" evidence="1">
    <location>
        <begin position="138"/>
        <end position="165"/>
    </location>
</feature>
<feature type="region of interest" description="Disordered" evidence="1">
    <location>
        <begin position="423"/>
        <end position="444"/>
    </location>
</feature>
<evidence type="ECO:0000313" key="3">
    <source>
        <dbReference type="Proteomes" id="UP001189429"/>
    </source>
</evidence>
<reference evidence="2" key="1">
    <citation type="submission" date="2023-10" db="EMBL/GenBank/DDBJ databases">
        <authorList>
            <person name="Chen Y."/>
            <person name="Shah S."/>
            <person name="Dougan E. K."/>
            <person name="Thang M."/>
            <person name="Chan C."/>
        </authorList>
    </citation>
    <scope>NUCLEOTIDE SEQUENCE [LARGE SCALE GENOMIC DNA]</scope>
</reference>
<gene>
    <name evidence="2" type="ORF">PCOR1329_LOCUS4029</name>
</gene>
<keyword evidence="3" id="KW-1185">Reference proteome</keyword>
<comment type="caution">
    <text evidence="2">The sequence shown here is derived from an EMBL/GenBank/DDBJ whole genome shotgun (WGS) entry which is preliminary data.</text>
</comment>
<organism evidence="2 3">
    <name type="scientific">Prorocentrum cordatum</name>
    <dbReference type="NCBI Taxonomy" id="2364126"/>
    <lineage>
        <taxon>Eukaryota</taxon>
        <taxon>Sar</taxon>
        <taxon>Alveolata</taxon>
        <taxon>Dinophyceae</taxon>
        <taxon>Prorocentrales</taxon>
        <taxon>Prorocentraceae</taxon>
        <taxon>Prorocentrum</taxon>
    </lineage>
</organism>
<evidence type="ECO:0000313" key="2">
    <source>
        <dbReference type="EMBL" id="CAK0793876.1"/>
    </source>
</evidence>
<name>A0ABN9PTR7_9DINO</name>
<dbReference type="EMBL" id="CAUYUJ010001045">
    <property type="protein sequence ID" value="CAK0793876.1"/>
    <property type="molecule type" value="Genomic_DNA"/>
</dbReference>
<protein>
    <submittedName>
        <fullName evidence="2">Uncharacterized protein</fullName>
    </submittedName>
</protein>
<feature type="compositionally biased region" description="Basic and acidic residues" evidence="1">
    <location>
        <begin position="156"/>
        <end position="165"/>
    </location>
</feature>
<sequence length="622" mass="68543">MASKLKVSEAMAVGSTFFGHASGVLKVLRGFFLLEAMDFTEKEKQDVRVVTQNRLDFDAISKALKERWEDKALVQRDFGPRAMPRYGPEAGQQSALAAEFDDVHGPDWYDGYAAAAVDEDLNHLNEELEAAQAMAAEAPPFTGRGPKGGKGGKGGKYRDRDRDQKGKNANYLEFHTITHGFDELQGMYQAEQNDSGLAPSEAMVDCGASASAGGERAVQALVAAVAAANPQARIEINQNERPWFRFGDNKWGKALYKVSVEFEPGFVLGIFALSPGVPLVLLGMTALESWPAIVNFRTGEAVIRGQLVQLRKTPVKGHCILDLMVYGEDNITTISIISDKNDTISIISDKNDIISIISNKNDIISIISDKNDTIISTCSYDDNTASDNSNITSINNNRKSSSIMHVFMEGKDEWVPVDMDADKKEEGAEVKSPSAAASSGPTTQVKREFVFNGQKMEYVTSEGKVKERDPGSTHQGRKKEKQMEMDPAFALQADPRDPRTTRGPCGKMHRKYFTVNNQWGQTRTCYRCGLRLLYIPTTKAPMTNLSMQHPKLVESGLELVRHCNLWETANHEQVTAMINIATSLRRLPGTEIRHAPDALLEMLGAANPRRKAQMAEPIPGQV</sequence>
<evidence type="ECO:0000256" key="1">
    <source>
        <dbReference type="SAM" id="MobiDB-lite"/>
    </source>
</evidence>
<feature type="compositionally biased region" description="Gly residues" evidence="1">
    <location>
        <begin position="145"/>
        <end position="154"/>
    </location>
</feature>
<feature type="region of interest" description="Disordered" evidence="1">
    <location>
        <begin position="460"/>
        <end position="484"/>
    </location>
</feature>
<dbReference type="Proteomes" id="UP001189429">
    <property type="component" value="Unassembled WGS sequence"/>
</dbReference>